<comment type="caution">
    <text evidence="13">The sequence shown here is derived from an EMBL/GenBank/DDBJ whole genome shotgun (WGS) entry which is preliminary data.</text>
</comment>
<dbReference type="GO" id="GO:0004983">
    <property type="term" value="F:neuropeptide Y receptor activity"/>
    <property type="evidence" value="ECO:0007669"/>
    <property type="project" value="InterPro"/>
</dbReference>
<sequence length="554" mass="63943">MEMSEPNDLMTTVNLTTTAYTPNNDYFEPDPPFDIVFPKSKQPNFTVDDIRSWLNPANYPSSYRSERAARHTMIISFYASIVLVSLFGNLLVLHVILKRKRMRTSTNLLMANLVVSDLLMTIINIPFNIVRVLLNEWPFGSALCILVPLVQVTSVYVSTFTMTIIAIDRYQAIIRPLKKRLSTNVPTSITILIIWIASAIFAIPNVAFNRVVQVHKHLPRCRAVYPNTNELEYRRQVTLFTFLTQYCIPLSITAFAYVRISFYVWHKLTIPTERCNSVPTLASTDKTQCGAAGDYVEQSIPSVTNGRIESLNRPCYYQASVSQLRERSRRKTIKMLAIVVGVFTICWLPLNIYHLVDLFTARIINPNVFFACHWFAMSSVCWNSFIYFWLNRHYRQEIGKLAKHAKMSCFQAEELKHNQSLKMAFNQRPNVYYHQPHNHHYHHRRRKESSNDRIVKEIENDNNVKTSSKAKAKIVFKRYQNCSSSNPNAPSSSNSEHSSSSQRNRSKLYRSNAVRMQQQQQQQQTQLNDLSPNRANLYNSVSSHPSYSLSGNEI</sequence>
<evidence type="ECO:0000256" key="5">
    <source>
        <dbReference type="ARBA" id="ARBA00023040"/>
    </source>
</evidence>
<dbReference type="PANTHER" id="PTHR24235:SF29">
    <property type="entry name" value="GH23382P"/>
    <property type="match status" value="1"/>
</dbReference>
<dbReference type="OMA" id="TIPTERC"/>
<dbReference type="EMBL" id="JAPWDV010000002">
    <property type="protein sequence ID" value="KAJ6219499.1"/>
    <property type="molecule type" value="Genomic_DNA"/>
</dbReference>
<evidence type="ECO:0000256" key="8">
    <source>
        <dbReference type="ARBA" id="ARBA00023224"/>
    </source>
</evidence>
<feature type="region of interest" description="Disordered" evidence="10">
    <location>
        <begin position="481"/>
        <end position="554"/>
    </location>
</feature>
<evidence type="ECO:0000256" key="4">
    <source>
        <dbReference type="ARBA" id="ARBA00022989"/>
    </source>
</evidence>
<keyword evidence="6 11" id="KW-0472">Membrane</keyword>
<dbReference type="InterPro" id="IPR000611">
    <property type="entry name" value="NPY_rcpt"/>
</dbReference>
<feature type="transmembrane region" description="Helical" evidence="11">
    <location>
        <begin position="73"/>
        <end position="97"/>
    </location>
</feature>
<name>A0A9Q0M5Q3_BLOTA</name>
<feature type="compositionally biased region" description="Polar residues" evidence="10">
    <location>
        <begin position="527"/>
        <end position="554"/>
    </location>
</feature>
<evidence type="ECO:0000256" key="2">
    <source>
        <dbReference type="ARBA" id="ARBA00010663"/>
    </source>
</evidence>
<evidence type="ECO:0000256" key="9">
    <source>
        <dbReference type="RuleBase" id="RU000688"/>
    </source>
</evidence>
<evidence type="ECO:0000313" key="13">
    <source>
        <dbReference type="EMBL" id="KAJ6219499.1"/>
    </source>
</evidence>
<dbReference type="InterPro" id="IPR000276">
    <property type="entry name" value="GPCR_Rhodpsn"/>
</dbReference>
<dbReference type="SUPFAM" id="SSF81321">
    <property type="entry name" value="Family A G protein-coupled receptor-like"/>
    <property type="match status" value="1"/>
</dbReference>
<comment type="subcellular location">
    <subcellularLocation>
        <location evidence="1">Membrane</location>
        <topology evidence="1">Multi-pass membrane protein</topology>
    </subcellularLocation>
</comment>
<protein>
    <recommendedName>
        <fullName evidence="12">G-protein coupled receptors family 1 profile domain-containing protein</fullName>
    </recommendedName>
</protein>
<feature type="transmembrane region" description="Helical" evidence="11">
    <location>
        <begin position="139"/>
        <end position="167"/>
    </location>
</feature>
<keyword evidence="3 9" id="KW-0812">Transmembrane</keyword>
<comment type="similarity">
    <text evidence="2 9">Belongs to the G-protein coupled receptor 1 family.</text>
</comment>
<feature type="compositionally biased region" description="Low complexity" evidence="10">
    <location>
        <begin position="481"/>
        <end position="503"/>
    </location>
</feature>
<dbReference type="Proteomes" id="UP001142055">
    <property type="component" value="Chromosome 2"/>
</dbReference>
<feature type="transmembrane region" description="Helical" evidence="11">
    <location>
        <begin position="368"/>
        <end position="390"/>
    </location>
</feature>
<evidence type="ECO:0000313" key="14">
    <source>
        <dbReference type="Proteomes" id="UP001142055"/>
    </source>
</evidence>
<dbReference type="PRINTS" id="PR00237">
    <property type="entry name" value="GPCRRHODOPSN"/>
</dbReference>
<feature type="transmembrane region" description="Helical" evidence="11">
    <location>
        <begin position="237"/>
        <end position="258"/>
    </location>
</feature>
<evidence type="ECO:0000256" key="6">
    <source>
        <dbReference type="ARBA" id="ARBA00023136"/>
    </source>
</evidence>
<dbReference type="AlphaFoldDB" id="A0A9Q0M5Q3"/>
<proteinExistence type="inferred from homology"/>
<feature type="compositionally biased region" description="Low complexity" evidence="10">
    <location>
        <begin position="517"/>
        <end position="526"/>
    </location>
</feature>
<organism evidence="13 14">
    <name type="scientific">Blomia tropicalis</name>
    <name type="common">Mite</name>
    <dbReference type="NCBI Taxonomy" id="40697"/>
    <lineage>
        <taxon>Eukaryota</taxon>
        <taxon>Metazoa</taxon>
        <taxon>Ecdysozoa</taxon>
        <taxon>Arthropoda</taxon>
        <taxon>Chelicerata</taxon>
        <taxon>Arachnida</taxon>
        <taxon>Acari</taxon>
        <taxon>Acariformes</taxon>
        <taxon>Sarcoptiformes</taxon>
        <taxon>Astigmata</taxon>
        <taxon>Glycyphagoidea</taxon>
        <taxon>Echimyopodidae</taxon>
        <taxon>Blomia</taxon>
    </lineage>
</organism>
<feature type="domain" description="G-protein coupled receptors family 1 profile" evidence="12">
    <location>
        <begin position="88"/>
        <end position="387"/>
    </location>
</feature>
<evidence type="ECO:0000256" key="11">
    <source>
        <dbReference type="SAM" id="Phobius"/>
    </source>
</evidence>
<keyword evidence="7 9" id="KW-0675">Receptor</keyword>
<evidence type="ECO:0000256" key="7">
    <source>
        <dbReference type="ARBA" id="ARBA00023170"/>
    </source>
</evidence>
<dbReference type="PANTHER" id="PTHR24235">
    <property type="entry name" value="NEUROPEPTIDE Y RECEPTOR"/>
    <property type="match status" value="1"/>
</dbReference>
<evidence type="ECO:0000256" key="10">
    <source>
        <dbReference type="SAM" id="MobiDB-lite"/>
    </source>
</evidence>
<evidence type="ECO:0000256" key="1">
    <source>
        <dbReference type="ARBA" id="ARBA00004141"/>
    </source>
</evidence>
<accession>A0A9Q0M5Q3</accession>
<dbReference type="PRINTS" id="PR01012">
    <property type="entry name" value="NRPEPTIDEYR"/>
</dbReference>
<keyword evidence="8 9" id="KW-0807">Transducer</keyword>
<feature type="transmembrane region" description="Helical" evidence="11">
    <location>
        <begin position="109"/>
        <end position="127"/>
    </location>
</feature>
<feature type="transmembrane region" description="Helical" evidence="11">
    <location>
        <begin position="188"/>
        <end position="208"/>
    </location>
</feature>
<evidence type="ECO:0000259" key="12">
    <source>
        <dbReference type="PROSITE" id="PS50262"/>
    </source>
</evidence>
<dbReference type="SMART" id="SM01381">
    <property type="entry name" value="7TM_GPCR_Srsx"/>
    <property type="match status" value="1"/>
</dbReference>
<dbReference type="GO" id="GO:0016020">
    <property type="term" value="C:membrane"/>
    <property type="evidence" value="ECO:0007669"/>
    <property type="project" value="UniProtKB-SubCell"/>
</dbReference>
<keyword evidence="5 9" id="KW-0297">G-protein coupled receptor</keyword>
<dbReference type="InterPro" id="IPR017452">
    <property type="entry name" value="GPCR_Rhodpsn_7TM"/>
</dbReference>
<dbReference type="Pfam" id="PF00001">
    <property type="entry name" value="7tm_1"/>
    <property type="match status" value="1"/>
</dbReference>
<dbReference type="Gene3D" id="1.20.1070.10">
    <property type="entry name" value="Rhodopsin 7-helix transmembrane proteins"/>
    <property type="match status" value="1"/>
</dbReference>
<feature type="transmembrane region" description="Helical" evidence="11">
    <location>
        <begin position="335"/>
        <end position="356"/>
    </location>
</feature>
<dbReference type="PROSITE" id="PS00237">
    <property type="entry name" value="G_PROTEIN_RECEP_F1_1"/>
    <property type="match status" value="1"/>
</dbReference>
<gene>
    <name evidence="13" type="ORF">RDWZM_005311</name>
</gene>
<dbReference type="PROSITE" id="PS50262">
    <property type="entry name" value="G_PROTEIN_RECEP_F1_2"/>
    <property type="match status" value="1"/>
</dbReference>
<reference evidence="13" key="1">
    <citation type="submission" date="2022-12" db="EMBL/GenBank/DDBJ databases">
        <title>Genome assemblies of Blomia tropicalis.</title>
        <authorList>
            <person name="Cui Y."/>
        </authorList>
    </citation>
    <scope>NUCLEOTIDE SEQUENCE</scope>
    <source>
        <tissue evidence="13">Adult mites</tissue>
    </source>
</reference>
<keyword evidence="4 11" id="KW-1133">Transmembrane helix</keyword>
<keyword evidence="14" id="KW-1185">Reference proteome</keyword>
<evidence type="ECO:0000256" key="3">
    <source>
        <dbReference type="ARBA" id="ARBA00022692"/>
    </source>
</evidence>